<dbReference type="Gene3D" id="3.40.980.20">
    <property type="entry name" value="Four-carbon acid sugar kinase, nucleotide binding domain"/>
    <property type="match status" value="1"/>
</dbReference>
<proteinExistence type="inferred from homology"/>
<feature type="domain" description="Four-carbon acid sugar kinase N-terminal" evidence="7">
    <location>
        <begin position="4"/>
        <end position="229"/>
    </location>
</feature>
<accession>A0A8J2VH64</accession>
<name>A0A8J2VH64_9BACL</name>
<comment type="similarity">
    <text evidence="1">Belongs to the four-carbon acid sugar kinase family.</text>
</comment>
<keyword evidence="4" id="KW-0418">Kinase</keyword>
<dbReference type="Pfam" id="PF07005">
    <property type="entry name" value="SBD_N"/>
    <property type="match status" value="1"/>
</dbReference>
<evidence type="ECO:0000256" key="3">
    <source>
        <dbReference type="ARBA" id="ARBA00022741"/>
    </source>
</evidence>
<gene>
    <name evidence="9" type="ORF">GCM10011571_14290</name>
</gene>
<evidence type="ECO:0000256" key="1">
    <source>
        <dbReference type="ARBA" id="ARBA00005715"/>
    </source>
</evidence>
<sequence length="408" mass="43834">MRKLVVIADDITGGNATGVLLAKQGWRVLSVPDHRVSITSPFERHDAVVWNAATRLLPAEEAGLRVRRMAEHVMSYDTHPLLAKRIDSTLRGSIGSETEAVLRVMPPETIAAVVPAFPESGRITRGGELFVHGKPVHQTEAGRDPFTPVRTSRVVDWIQSQTSLPVGLLETGNTPAADLRAALDRLIGLGHKLIVCDAASDGEIEQLAEGWAGLDRPVLPVDPGPFTAAYAAAKNAAIKRILLVSGSLAETARKQLDYLQQAFPVGMLTVDADRLTRTDGAQDYIGEVVRRVEKLAARFQVVGLRTDGVPATGGDGRTVSQAVARLVIDLLHRYSFDGLYLSGGEVAFTTLQAMEVEGLQLRGEILPLCVMARLVGGPFQGMHMVTKGGSVGDVDAVLTSVKALLRQW</sequence>
<reference evidence="9" key="2">
    <citation type="submission" date="2020-09" db="EMBL/GenBank/DDBJ databases">
        <authorList>
            <person name="Sun Q."/>
            <person name="Zhou Y."/>
        </authorList>
    </citation>
    <scope>NUCLEOTIDE SEQUENCE</scope>
    <source>
        <strain evidence="9">CGMCC 1.15179</strain>
    </source>
</reference>
<keyword evidence="3" id="KW-0547">Nucleotide-binding</keyword>
<dbReference type="InterPro" id="IPR037051">
    <property type="entry name" value="4-carb_acid_sugar_kinase_N_sf"/>
</dbReference>
<evidence type="ECO:0000313" key="9">
    <source>
        <dbReference type="EMBL" id="GGE13978.1"/>
    </source>
</evidence>
<evidence type="ECO:0000256" key="5">
    <source>
        <dbReference type="ARBA" id="ARBA00022840"/>
    </source>
</evidence>
<evidence type="ECO:0000259" key="7">
    <source>
        <dbReference type="Pfam" id="PF07005"/>
    </source>
</evidence>
<dbReference type="RefSeq" id="WP_188647209.1">
    <property type="nucleotide sequence ID" value="NZ_BMHQ01000004.1"/>
</dbReference>
<evidence type="ECO:0000313" key="10">
    <source>
        <dbReference type="Proteomes" id="UP000625210"/>
    </source>
</evidence>
<evidence type="ECO:0000256" key="6">
    <source>
        <dbReference type="ARBA" id="ARBA00023277"/>
    </source>
</evidence>
<keyword evidence="10" id="KW-1185">Reference proteome</keyword>
<evidence type="ECO:0000256" key="2">
    <source>
        <dbReference type="ARBA" id="ARBA00022679"/>
    </source>
</evidence>
<dbReference type="InterPro" id="IPR010737">
    <property type="entry name" value="4-carb_acid_sugar_kinase_N"/>
</dbReference>
<dbReference type="Gene3D" id="3.40.50.10840">
    <property type="entry name" value="Putative sugar-binding, N-terminal domain"/>
    <property type="match status" value="1"/>
</dbReference>
<dbReference type="InterPro" id="IPR031475">
    <property type="entry name" value="NBD_C"/>
</dbReference>
<keyword evidence="5" id="KW-0067">ATP-binding</keyword>
<dbReference type="InterPro" id="IPR042213">
    <property type="entry name" value="NBD_C_sf"/>
</dbReference>
<dbReference type="Pfam" id="PF17042">
    <property type="entry name" value="NBD_C"/>
    <property type="match status" value="1"/>
</dbReference>
<evidence type="ECO:0000259" key="8">
    <source>
        <dbReference type="Pfam" id="PF17042"/>
    </source>
</evidence>
<feature type="domain" description="Four-carbon acid sugar kinase nucleotide binding" evidence="8">
    <location>
        <begin position="242"/>
        <end position="396"/>
    </location>
</feature>
<reference evidence="9" key="1">
    <citation type="journal article" date="2014" name="Int. J. Syst. Evol. Microbiol.">
        <title>Complete genome sequence of Corynebacterium casei LMG S-19264T (=DSM 44701T), isolated from a smear-ripened cheese.</title>
        <authorList>
            <consortium name="US DOE Joint Genome Institute (JGI-PGF)"/>
            <person name="Walter F."/>
            <person name="Albersmeier A."/>
            <person name="Kalinowski J."/>
            <person name="Ruckert C."/>
        </authorList>
    </citation>
    <scope>NUCLEOTIDE SEQUENCE</scope>
    <source>
        <strain evidence="9">CGMCC 1.15179</strain>
    </source>
</reference>
<protein>
    <recommendedName>
        <fullName evidence="11">Four-carbon acid sugar kinase family protein</fullName>
    </recommendedName>
</protein>
<dbReference type="AlphaFoldDB" id="A0A8J2VH64"/>
<keyword evidence="6" id="KW-0119">Carbohydrate metabolism</keyword>
<evidence type="ECO:0008006" key="11">
    <source>
        <dbReference type="Google" id="ProtNLM"/>
    </source>
</evidence>
<comment type="caution">
    <text evidence="9">The sequence shown here is derived from an EMBL/GenBank/DDBJ whole genome shotgun (WGS) entry which is preliminary data.</text>
</comment>
<dbReference type="Proteomes" id="UP000625210">
    <property type="component" value="Unassembled WGS sequence"/>
</dbReference>
<dbReference type="GO" id="GO:0016301">
    <property type="term" value="F:kinase activity"/>
    <property type="evidence" value="ECO:0007669"/>
    <property type="project" value="UniProtKB-KW"/>
</dbReference>
<dbReference type="SUPFAM" id="SSF142764">
    <property type="entry name" value="YgbK-like"/>
    <property type="match status" value="1"/>
</dbReference>
<dbReference type="GO" id="GO:0005524">
    <property type="term" value="F:ATP binding"/>
    <property type="evidence" value="ECO:0007669"/>
    <property type="project" value="UniProtKB-KW"/>
</dbReference>
<evidence type="ECO:0000256" key="4">
    <source>
        <dbReference type="ARBA" id="ARBA00022777"/>
    </source>
</evidence>
<dbReference type="EMBL" id="BMHQ01000004">
    <property type="protein sequence ID" value="GGE13978.1"/>
    <property type="molecule type" value="Genomic_DNA"/>
</dbReference>
<organism evidence="9 10">
    <name type="scientific">Marinithermofilum abyssi</name>
    <dbReference type="NCBI Taxonomy" id="1571185"/>
    <lineage>
        <taxon>Bacteria</taxon>
        <taxon>Bacillati</taxon>
        <taxon>Bacillota</taxon>
        <taxon>Bacilli</taxon>
        <taxon>Bacillales</taxon>
        <taxon>Thermoactinomycetaceae</taxon>
        <taxon>Marinithermofilum</taxon>
    </lineage>
</organism>
<keyword evidence="2" id="KW-0808">Transferase</keyword>